<dbReference type="InterPro" id="IPR016055">
    <property type="entry name" value="A-D-PHexomutase_a/b/a-I/II/III"/>
</dbReference>
<evidence type="ECO:0000313" key="13">
    <source>
        <dbReference type="Proteomes" id="UP000034846"/>
    </source>
</evidence>
<evidence type="ECO:0000259" key="8">
    <source>
        <dbReference type="Pfam" id="PF00408"/>
    </source>
</evidence>
<dbReference type="GO" id="GO:0005975">
    <property type="term" value="P:carbohydrate metabolic process"/>
    <property type="evidence" value="ECO:0007669"/>
    <property type="project" value="InterPro"/>
</dbReference>
<evidence type="ECO:0000256" key="7">
    <source>
        <dbReference type="RuleBase" id="RU004326"/>
    </source>
</evidence>
<dbReference type="PROSITE" id="PS00710">
    <property type="entry name" value="PGM_PMM"/>
    <property type="match status" value="1"/>
</dbReference>
<dbReference type="GO" id="GO:0016868">
    <property type="term" value="F:intramolecular phosphotransferase activity"/>
    <property type="evidence" value="ECO:0007669"/>
    <property type="project" value="InterPro"/>
</dbReference>
<dbReference type="Proteomes" id="UP000034846">
    <property type="component" value="Unassembled WGS sequence"/>
</dbReference>
<dbReference type="InterPro" id="IPR005843">
    <property type="entry name" value="A-D-PHexomutase_C"/>
</dbReference>
<dbReference type="GO" id="GO:0000287">
    <property type="term" value="F:magnesium ion binding"/>
    <property type="evidence" value="ECO:0007669"/>
    <property type="project" value="InterPro"/>
</dbReference>
<dbReference type="CDD" id="cd03089">
    <property type="entry name" value="PMM_PGM"/>
    <property type="match status" value="1"/>
</dbReference>
<dbReference type="InterPro" id="IPR005844">
    <property type="entry name" value="A-D-PHexomutase_a/b/a-I"/>
</dbReference>
<evidence type="ECO:0000256" key="6">
    <source>
        <dbReference type="ARBA" id="ARBA00023235"/>
    </source>
</evidence>
<evidence type="ECO:0000259" key="11">
    <source>
        <dbReference type="Pfam" id="PF02880"/>
    </source>
</evidence>
<dbReference type="EMBL" id="LCRD01000008">
    <property type="protein sequence ID" value="KKW30580.1"/>
    <property type="molecule type" value="Genomic_DNA"/>
</dbReference>
<dbReference type="InterPro" id="IPR005841">
    <property type="entry name" value="Alpha-D-phosphohexomutase_SF"/>
</dbReference>
<dbReference type="Pfam" id="PF02879">
    <property type="entry name" value="PGM_PMM_II"/>
    <property type="match status" value="1"/>
</dbReference>
<dbReference type="InterPro" id="IPR016066">
    <property type="entry name" value="A-D-PHexomutase_CS"/>
</dbReference>
<name>A0A0G1XI34_9BACT</name>
<evidence type="ECO:0000313" key="12">
    <source>
        <dbReference type="EMBL" id="KKW30580.1"/>
    </source>
</evidence>
<evidence type="ECO:0000259" key="10">
    <source>
        <dbReference type="Pfam" id="PF02879"/>
    </source>
</evidence>
<dbReference type="InterPro" id="IPR005845">
    <property type="entry name" value="A-D-PHexomutase_a/b/a-II"/>
</dbReference>
<organism evidence="12 13">
    <name type="scientific">Candidatus Uhrbacteria bacterium GW2011_GWD2_52_7</name>
    <dbReference type="NCBI Taxonomy" id="1618989"/>
    <lineage>
        <taxon>Bacteria</taxon>
        <taxon>Candidatus Uhriibacteriota</taxon>
    </lineage>
</organism>
<dbReference type="AlphaFoldDB" id="A0A0G1XI34"/>
<feature type="domain" description="Alpha-D-phosphohexomutase C-terminal" evidence="8">
    <location>
        <begin position="367"/>
        <end position="439"/>
    </location>
</feature>
<comment type="cofactor">
    <cofactor evidence="1">
        <name>Mg(2+)</name>
        <dbReference type="ChEBI" id="CHEBI:18420"/>
    </cofactor>
</comment>
<dbReference type="Pfam" id="PF00408">
    <property type="entry name" value="PGM_PMM_IV"/>
    <property type="match status" value="1"/>
</dbReference>
<gene>
    <name evidence="12" type="ORF">UY72_C0008G0013</name>
</gene>
<reference evidence="12 13" key="1">
    <citation type="journal article" date="2015" name="Nature">
        <title>rRNA introns, odd ribosomes, and small enigmatic genomes across a large radiation of phyla.</title>
        <authorList>
            <person name="Brown C.T."/>
            <person name="Hug L.A."/>
            <person name="Thomas B.C."/>
            <person name="Sharon I."/>
            <person name="Castelle C.J."/>
            <person name="Singh A."/>
            <person name="Wilkins M.J."/>
            <person name="Williams K.H."/>
            <person name="Banfield J.F."/>
        </authorList>
    </citation>
    <scope>NUCLEOTIDE SEQUENCE [LARGE SCALE GENOMIC DNA]</scope>
</reference>
<proteinExistence type="inferred from homology"/>
<feature type="domain" description="Alpha-D-phosphohexomutase alpha/beta/alpha" evidence="10">
    <location>
        <begin position="149"/>
        <end position="247"/>
    </location>
</feature>
<protein>
    <submittedName>
        <fullName evidence="12">Phosphomannomutase</fullName>
    </submittedName>
</protein>
<evidence type="ECO:0000256" key="3">
    <source>
        <dbReference type="ARBA" id="ARBA00022553"/>
    </source>
</evidence>
<dbReference type="SUPFAM" id="SSF53738">
    <property type="entry name" value="Phosphoglucomutase, first 3 domains"/>
    <property type="match status" value="3"/>
</dbReference>
<comment type="caution">
    <text evidence="12">The sequence shown here is derived from an EMBL/GenBank/DDBJ whole genome shotgun (WGS) entry which is preliminary data.</text>
</comment>
<keyword evidence="6" id="KW-0413">Isomerase</keyword>
<comment type="similarity">
    <text evidence="2 7">Belongs to the phosphohexose mutase family.</text>
</comment>
<sequence length="454" mass="49481">MESTFAPHIFRTYDIRGLLAEVTPELAYAAAMALVVKTGAKNVVIGRDMRSTSPELQASAIAGARDAGADVLDIGMTTTSMYCFAVRHLKAGAGLMVTASHNPPEYNGMKFADATGLPISGRDIREFVEREARLSEERGSVRQVSVLDEYLSAAMHWPNVETLRGTKVIADFGNGMGAMTIRPLAERLGIQLVEMYAEPDARFPNHEANPAKEETLADIKAEMLKGDFDLGVALDGDADRIAFIDNEAQSLRGDLALTIFASEALQKHPGGIVITSPNQSWTTYEEIERLGGRTVDSPIGRTLVIHKMFEVGAVISGEVSSHFFFPEFGNLESVDYAFVRMLLAWKASGKSFADFVRPLRRYANSGEINFSVPDKDAAMSALKSSFAARASSVNELDGIRCDFGRDWWFIVRPSNNEPLIRLTVEGVDDAHLQSGIHEVTAIIESLGGSCITTH</sequence>
<dbReference type="PANTHER" id="PTHR43771:SF1">
    <property type="entry name" value="PHOSPHOMANNOMUTASE"/>
    <property type="match status" value="1"/>
</dbReference>
<keyword evidence="5 7" id="KW-0460">Magnesium</keyword>
<keyword evidence="3" id="KW-0597">Phosphoprotein</keyword>
<evidence type="ECO:0000256" key="4">
    <source>
        <dbReference type="ARBA" id="ARBA00022723"/>
    </source>
</evidence>
<keyword evidence="4 7" id="KW-0479">Metal-binding</keyword>
<feature type="domain" description="Alpha-D-phosphohexomutase alpha/beta/alpha" evidence="9">
    <location>
        <begin position="9"/>
        <end position="126"/>
    </location>
</feature>
<accession>A0A0G1XI34</accession>
<evidence type="ECO:0000256" key="2">
    <source>
        <dbReference type="ARBA" id="ARBA00010231"/>
    </source>
</evidence>
<evidence type="ECO:0000256" key="5">
    <source>
        <dbReference type="ARBA" id="ARBA00022842"/>
    </source>
</evidence>
<feature type="domain" description="Alpha-D-phosphohexomutase alpha/beta/alpha" evidence="11">
    <location>
        <begin position="253"/>
        <end position="357"/>
    </location>
</feature>
<dbReference type="InterPro" id="IPR005846">
    <property type="entry name" value="A-D-PHexomutase_a/b/a-III"/>
</dbReference>
<dbReference type="PRINTS" id="PR00509">
    <property type="entry name" value="PGMPMM"/>
</dbReference>
<dbReference type="Gene3D" id="3.40.120.10">
    <property type="entry name" value="Alpha-D-Glucose-1,6-Bisphosphate, subunit A, domain 3"/>
    <property type="match status" value="3"/>
</dbReference>
<dbReference type="InterPro" id="IPR036900">
    <property type="entry name" value="A-D-PHexomutase_C_sf"/>
</dbReference>
<dbReference type="Pfam" id="PF02878">
    <property type="entry name" value="PGM_PMM_I"/>
    <property type="match status" value="1"/>
</dbReference>
<dbReference type="Gene3D" id="3.30.310.50">
    <property type="entry name" value="Alpha-D-phosphohexomutase, C-terminal domain"/>
    <property type="match status" value="1"/>
</dbReference>
<dbReference type="SUPFAM" id="SSF55957">
    <property type="entry name" value="Phosphoglucomutase, C-terminal domain"/>
    <property type="match status" value="1"/>
</dbReference>
<dbReference type="Pfam" id="PF02880">
    <property type="entry name" value="PGM_PMM_III"/>
    <property type="match status" value="1"/>
</dbReference>
<evidence type="ECO:0000256" key="1">
    <source>
        <dbReference type="ARBA" id="ARBA00001946"/>
    </source>
</evidence>
<evidence type="ECO:0000259" key="9">
    <source>
        <dbReference type="Pfam" id="PF02878"/>
    </source>
</evidence>
<dbReference type="PANTHER" id="PTHR43771">
    <property type="entry name" value="PHOSPHOMANNOMUTASE"/>
    <property type="match status" value="1"/>
</dbReference>